<evidence type="ECO:0000313" key="5">
    <source>
        <dbReference type="Proteomes" id="UP000271125"/>
    </source>
</evidence>
<sequence length="391" mass="45804">MRRCINKILFILLILPVSVNALNKIDRIEFQGNKSFSDKKLKSAIGYNTKIKYVFDDVSNLKERIIDFYKRKGYLDAYITVDFKKAKNKNIVLFFIDEKKLYKIISIEIKGNYILDKRKIHKLSGLKINSPLDVDMLRSSELNIGREYSNLGYLYANIFTKINLIDDSNGNASLNILIDERNKVLIRSIDIYNPGKINLNVIERELEIIEGDECSYKNLIKSQSNIFETGLFRDVRFDIKGIKEKSDSVDIVFYMSPAKTHWIFGGIGYETPDIMAIRAEWGFNNLFNMNNWIQIHGRYAYSFNSGYIYEGRIFYLNPYFIIKKISFKIIGDLYNKNYKNYIENRKYAEMSIGKQWVNNNFISLNINFQIATYDSVIYGEKISLNKYHTNS</sequence>
<organism evidence="4 5">
    <name type="scientific">candidate division TA06 bacterium</name>
    <dbReference type="NCBI Taxonomy" id="2250710"/>
    <lineage>
        <taxon>Bacteria</taxon>
        <taxon>Bacteria division TA06</taxon>
    </lineage>
</organism>
<dbReference type="GO" id="GO:0019867">
    <property type="term" value="C:outer membrane"/>
    <property type="evidence" value="ECO:0007669"/>
    <property type="project" value="InterPro"/>
</dbReference>
<name>A0A660SJR9_UNCT6</name>
<reference evidence="4 5" key="1">
    <citation type="submission" date="2018-06" db="EMBL/GenBank/DDBJ databases">
        <title>Extensive metabolic versatility and redundancy in microbially diverse, dynamic hydrothermal sediments.</title>
        <authorList>
            <person name="Dombrowski N."/>
            <person name="Teske A."/>
            <person name="Baker B.J."/>
        </authorList>
    </citation>
    <scope>NUCLEOTIDE SEQUENCE [LARGE SCALE GENOMIC DNA]</scope>
    <source>
        <strain evidence="4">B10_G13</strain>
    </source>
</reference>
<proteinExistence type="predicted"/>
<comment type="subcellular location">
    <subcellularLocation>
        <location evidence="1">Membrane</location>
    </subcellularLocation>
</comment>
<dbReference type="PROSITE" id="PS51779">
    <property type="entry name" value="POTRA"/>
    <property type="match status" value="2"/>
</dbReference>
<dbReference type="Gene3D" id="2.40.160.50">
    <property type="entry name" value="membrane protein fhac: a member of the omp85/tpsb transporter family"/>
    <property type="match status" value="1"/>
</dbReference>
<protein>
    <recommendedName>
        <fullName evidence="3">POTRA domain-containing protein</fullName>
    </recommendedName>
</protein>
<keyword evidence="2" id="KW-0472">Membrane</keyword>
<feature type="domain" description="POTRA" evidence="3">
    <location>
        <begin position="102"/>
        <end position="181"/>
    </location>
</feature>
<comment type="caution">
    <text evidence="4">The sequence shown here is derived from an EMBL/GenBank/DDBJ whole genome shotgun (WGS) entry which is preliminary data.</text>
</comment>
<evidence type="ECO:0000259" key="3">
    <source>
        <dbReference type="PROSITE" id="PS51779"/>
    </source>
</evidence>
<dbReference type="Pfam" id="PF07244">
    <property type="entry name" value="POTRA"/>
    <property type="match status" value="2"/>
</dbReference>
<accession>A0A660SJR9</accession>
<dbReference type="InterPro" id="IPR010827">
    <property type="entry name" value="BamA/TamA_POTRA"/>
</dbReference>
<dbReference type="AlphaFoldDB" id="A0A660SJR9"/>
<evidence type="ECO:0000256" key="1">
    <source>
        <dbReference type="ARBA" id="ARBA00004370"/>
    </source>
</evidence>
<feature type="non-terminal residue" evidence="4">
    <location>
        <position position="391"/>
    </location>
</feature>
<gene>
    <name evidence="4" type="ORF">DRP43_03040</name>
</gene>
<dbReference type="Proteomes" id="UP000271125">
    <property type="component" value="Unassembled WGS sequence"/>
</dbReference>
<evidence type="ECO:0000313" key="4">
    <source>
        <dbReference type="EMBL" id="RKX70782.1"/>
    </source>
</evidence>
<dbReference type="InterPro" id="IPR034746">
    <property type="entry name" value="POTRA"/>
</dbReference>
<dbReference type="EMBL" id="QNBD01000118">
    <property type="protein sequence ID" value="RKX70782.1"/>
    <property type="molecule type" value="Genomic_DNA"/>
</dbReference>
<evidence type="ECO:0000256" key="2">
    <source>
        <dbReference type="ARBA" id="ARBA00023136"/>
    </source>
</evidence>
<feature type="domain" description="POTRA" evidence="3">
    <location>
        <begin position="23"/>
        <end position="99"/>
    </location>
</feature>
<dbReference type="Gene3D" id="3.10.20.310">
    <property type="entry name" value="membrane protein fhac"/>
    <property type="match status" value="3"/>
</dbReference>